<keyword evidence="6 13" id="KW-0418">Kinase</keyword>
<feature type="transmembrane region" description="Helical" evidence="10">
    <location>
        <begin position="91"/>
        <end position="107"/>
    </location>
</feature>
<evidence type="ECO:0000313" key="14">
    <source>
        <dbReference type="Proteomes" id="UP000236754"/>
    </source>
</evidence>
<feature type="domain" description="DUF7134" evidence="12">
    <location>
        <begin position="11"/>
        <end position="163"/>
    </location>
</feature>
<dbReference type="Proteomes" id="UP000236754">
    <property type="component" value="Unassembled WGS sequence"/>
</dbReference>
<dbReference type="InterPro" id="IPR055558">
    <property type="entry name" value="DUF7134"/>
</dbReference>
<keyword evidence="8" id="KW-0902">Two-component regulatory system</keyword>
<dbReference type="RefSeq" id="WP_235031744.1">
    <property type="nucleotide sequence ID" value="NZ_FNVU01000001.1"/>
</dbReference>
<dbReference type="GO" id="GO:0000155">
    <property type="term" value="F:phosphorelay sensor kinase activity"/>
    <property type="evidence" value="ECO:0007669"/>
    <property type="project" value="InterPro"/>
</dbReference>
<keyword evidence="10" id="KW-0812">Transmembrane</keyword>
<keyword evidence="3" id="KW-0597">Phosphoprotein</keyword>
<dbReference type="PANTHER" id="PTHR24421:SF10">
    <property type="entry name" value="NITRATE_NITRITE SENSOR PROTEIN NARQ"/>
    <property type="match status" value="1"/>
</dbReference>
<evidence type="ECO:0000256" key="8">
    <source>
        <dbReference type="ARBA" id="ARBA00023012"/>
    </source>
</evidence>
<evidence type="ECO:0000259" key="11">
    <source>
        <dbReference type="Pfam" id="PF07730"/>
    </source>
</evidence>
<keyword evidence="5" id="KW-0547">Nucleotide-binding</keyword>
<dbReference type="SUPFAM" id="SSF55874">
    <property type="entry name" value="ATPase domain of HSP90 chaperone/DNA topoisomerase II/histidine kinase"/>
    <property type="match status" value="1"/>
</dbReference>
<reference evidence="13 14" key="1">
    <citation type="submission" date="2016-10" db="EMBL/GenBank/DDBJ databases">
        <authorList>
            <person name="de Groot N.N."/>
        </authorList>
    </citation>
    <scope>NUCLEOTIDE SEQUENCE [LARGE SCALE GENOMIC DNA]</scope>
    <source>
        <strain evidence="13 14">CGMCC 4.2023</strain>
    </source>
</reference>
<dbReference type="Gene3D" id="3.30.565.10">
    <property type="entry name" value="Histidine kinase-like ATPase, C-terminal domain"/>
    <property type="match status" value="1"/>
</dbReference>
<keyword evidence="4" id="KW-0808">Transferase</keyword>
<organism evidence="13 14">
    <name type="scientific">Actinacidiphila yanglinensis</name>
    <dbReference type="NCBI Taxonomy" id="310779"/>
    <lineage>
        <taxon>Bacteria</taxon>
        <taxon>Bacillati</taxon>
        <taxon>Actinomycetota</taxon>
        <taxon>Actinomycetes</taxon>
        <taxon>Kitasatosporales</taxon>
        <taxon>Streptomycetaceae</taxon>
        <taxon>Actinacidiphila</taxon>
    </lineage>
</organism>
<feature type="transmembrane region" description="Helical" evidence="10">
    <location>
        <begin position="114"/>
        <end position="135"/>
    </location>
</feature>
<feature type="transmembrane region" description="Helical" evidence="10">
    <location>
        <begin position="67"/>
        <end position="85"/>
    </location>
</feature>
<dbReference type="EMBL" id="FNVU01000001">
    <property type="protein sequence ID" value="SEF60210.1"/>
    <property type="molecule type" value="Genomic_DNA"/>
</dbReference>
<evidence type="ECO:0000256" key="7">
    <source>
        <dbReference type="ARBA" id="ARBA00022840"/>
    </source>
</evidence>
<dbReference type="InterPro" id="IPR050482">
    <property type="entry name" value="Sensor_HK_TwoCompSys"/>
</dbReference>
<dbReference type="Pfam" id="PF23539">
    <property type="entry name" value="DUF7134"/>
    <property type="match status" value="1"/>
</dbReference>
<name>A0A1H5TBN4_9ACTN</name>
<proteinExistence type="predicted"/>
<keyword evidence="10" id="KW-0472">Membrane</keyword>
<evidence type="ECO:0000256" key="2">
    <source>
        <dbReference type="ARBA" id="ARBA00012438"/>
    </source>
</evidence>
<dbReference type="InterPro" id="IPR011712">
    <property type="entry name" value="Sig_transdc_His_kin_sub3_dim/P"/>
</dbReference>
<evidence type="ECO:0000256" key="10">
    <source>
        <dbReference type="SAM" id="Phobius"/>
    </source>
</evidence>
<accession>A0A1H5TBN4</accession>
<dbReference type="InterPro" id="IPR036890">
    <property type="entry name" value="HATPase_C_sf"/>
</dbReference>
<keyword evidence="7" id="KW-0067">ATP-binding</keyword>
<dbReference type="PANTHER" id="PTHR24421">
    <property type="entry name" value="NITRATE/NITRITE SENSOR PROTEIN NARX-RELATED"/>
    <property type="match status" value="1"/>
</dbReference>
<dbReference type="Pfam" id="PF07730">
    <property type="entry name" value="HisKA_3"/>
    <property type="match status" value="1"/>
</dbReference>
<protein>
    <recommendedName>
        <fullName evidence="2">histidine kinase</fullName>
        <ecNumber evidence="2">2.7.13.3</ecNumber>
    </recommendedName>
</protein>
<evidence type="ECO:0000256" key="3">
    <source>
        <dbReference type="ARBA" id="ARBA00022553"/>
    </source>
</evidence>
<dbReference type="GO" id="GO:0016020">
    <property type="term" value="C:membrane"/>
    <property type="evidence" value="ECO:0007669"/>
    <property type="project" value="InterPro"/>
</dbReference>
<dbReference type="Gene3D" id="1.20.5.1930">
    <property type="match status" value="1"/>
</dbReference>
<evidence type="ECO:0000259" key="12">
    <source>
        <dbReference type="Pfam" id="PF23539"/>
    </source>
</evidence>
<comment type="catalytic activity">
    <reaction evidence="1">
        <text>ATP + protein L-histidine = ADP + protein N-phospho-L-histidine.</text>
        <dbReference type="EC" id="2.7.13.3"/>
    </reaction>
</comment>
<sequence length="495" mass="51479">MQYPPGILGPWQWLRAHQSTADAGLASAVFVLILLGTVLGSDTYRLTGMDLALTALACASLSVRRRIPWAVLAFTCALSAAFIALRPVDGRVPVILAAAMALYTVAARTDRHTTWLTGLAVCVGLTALAMCFGKGPWYGQANFAVFAWTGMAAAAGDAVRSRRAYITAIEERAERAERSREQEARRRVAEERMRIARELHDVVAHHIALVNVQAGVAAHVMDARPDQAKQALAHVREASRSALAELRTTVGLLRQSGEPEAPMEPAPGLAVLDQLLDGFRRAGLRVTVECDGEGCGCDEEHPGGPALPASVDLTAYRVIQESLTNVQKHAGPQADAVVRISRAGGELRVVVDDDGAAGFAAEVGRVPEGAGVAGRTDGVTAPLFSRPAPAASEGSASKRPAPERTDPAATAEEHHNRATAEHATGARDADPGVLSGEPAGAAAGTGGGHGLLGMHERASALGGVCRTGARPGGGFRVSVRLPLQVPPHGAAAPSP</sequence>
<feature type="domain" description="Signal transduction histidine kinase subgroup 3 dimerisation and phosphoacceptor" evidence="11">
    <location>
        <begin position="191"/>
        <end position="256"/>
    </location>
</feature>
<gene>
    <name evidence="13" type="ORF">SAMN05216223_101464</name>
</gene>
<evidence type="ECO:0000313" key="13">
    <source>
        <dbReference type="EMBL" id="SEF60210.1"/>
    </source>
</evidence>
<keyword evidence="10" id="KW-1133">Transmembrane helix</keyword>
<dbReference type="AlphaFoldDB" id="A0A1H5TBN4"/>
<evidence type="ECO:0000256" key="6">
    <source>
        <dbReference type="ARBA" id="ARBA00022777"/>
    </source>
</evidence>
<evidence type="ECO:0000256" key="1">
    <source>
        <dbReference type="ARBA" id="ARBA00000085"/>
    </source>
</evidence>
<dbReference type="CDD" id="cd16917">
    <property type="entry name" value="HATPase_UhpB-NarQ-NarX-like"/>
    <property type="match status" value="1"/>
</dbReference>
<keyword evidence="14" id="KW-1185">Reference proteome</keyword>
<dbReference type="EC" id="2.7.13.3" evidence="2"/>
<evidence type="ECO:0000256" key="4">
    <source>
        <dbReference type="ARBA" id="ARBA00022679"/>
    </source>
</evidence>
<evidence type="ECO:0000256" key="5">
    <source>
        <dbReference type="ARBA" id="ARBA00022741"/>
    </source>
</evidence>
<feature type="transmembrane region" description="Helical" evidence="10">
    <location>
        <begin position="23"/>
        <end position="46"/>
    </location>
</feature>
<feature type="compositionally biased region" description="Basic and acidic residues" evidence="9">
    <location>
        <begin position="400"/>
        <end position="430"/>
    </location>
</feature>
<evidence type="ECO:0000256" key="9">
    <source>
        <dbReference type="SAM" id="MobiDB-lite"/>
    </source>
</evidence>
<dbReference type="GO" id="GO:0005524">
    <property type="term" value="F:ATP binding"/>
    <property type="evidence" value="ECO:0007669"/>
    <property type="project" value="UniProtKB-KW"/>
</dbReference>
<feature type="region of interest" description="Disordered" evidence="9">
    <location>
        <begin position="377"/>
        <end position="448"/>
    </location>
</feature>
<dbReference type="GO" id="GO:0046983">
    <property type="term" value="F:protein dimerization activity"/>
    <property type="evidence" value="ECO:0007669"/>
    <property type="project" value="InterPro"/>
</dbReference>